<keyword evidence="6" id="KW-1185">Reference proteome</keyword>
<dbReference type="InterPro" id="IPR029787">
    <property type="entry name" value="Nucleotide_cyclase"/>
</dbReference>
<evidence type="ECO:0000256" key="3">
    <source>
        <dbReference type="SAM" id="Phobius"/>
    </source>
</evidence>
<keyword evidence="3" id="KW-0812">Transmembrane</keyword>
<gene>
    <name evidence="5" type="ORF">NKI27_15875</name>
</gene>
<dbReference type="Proteomes" id="UP001163739">
    <property type="component" value="Chromosome"/>
</dbReference>
<dbReference type="PROSITE" id="PS50887">
    <property type="entry name" value="GGDEF"/>
    <property type="match status" value="1"/>
</dbReference>
<keyword evidence="3" id="KW-1133">Transmembrane helix</keyword>
<evidence type="ECO:0000256" key="1">
    <source>
        <dbReference type="ARBA" id="ARBA00012528"/>
    </source>
</evidence>
<dbReference type="EC" id="2.7.7.65" evidence="1"/>
<proteinExistence type="predicted"/>
<evidence type="ECO:0000313" key="5">
    <source>
        <dbReference type="EMBL" id="UZE95528.1"/>
    </source>
</evidence>
<dbReference type="RefSeq" id="WP_265047016.1">
    <property type="nucleotide sequence ID" value="NZ_CP100390.1"/>
</dbReference>
<dbReference type="Gene3D" id="3.30.70.270">
    <property type="match status" value="1"/>
</dbReference>
<dbReference type="CDD" id="cd01949">
    <property type="entry name" value="GGDEF"/>
    <property type="match status" value="1"/>
</dbReference>
<feature type="transmembrane region" description="Helical" evidence="3">
    <location>
        <begin position="112"/>
        <end position="131"/>
    </location>
</feature>
<dbReference type="NCBIfam" id="TIGR00254">
    <property type="entry name" value="GGDEF"/>
    <property type="match status" value="1"/>
</dbReference>
<organism evidence="5 6">
    <name type="scientific">Alkalimarinus alittae</name>
    <dbReference type="NCBI Taxonomy" id="2961619"/>
    <lineage>
        <taxon>Bacteria</taxon>
        <taxon>Pseudomonadati</taxon>
        <taxon>Pseudomonadota</taxon>
        <taxon>Gammaproteobacteria</taxon>
        <taxon>Alteromonadales</taxon>
        <taxon>Alteromonadaceae</taxon>
        <taxon>Alkalimarinus</taxon>
    </lineage>
</organism>
<reference evidence="5" key="1">
    <citation type="submission" date="2022-06" db="EMBL/GenBank/DDBJ databases">
        <title>Alkalimarinus sp. nov., isolated from gut of a Alitta virens.</title>
        <authorList>
            <person name="Yang A.I."/>
            <person name="Shin N.-R."/>
        </authorList>
    </citation>
    <scope>NUCLEOTIDE SEQUENCE</scope>
    <source>
        <strain evidence="5">A2M4</strain>
    </source>
</reference>
<dbReference type="PANTHER" id="PTHR45138">
    <property type="entry name" value="REGULATORY COMPONENTS OF SENSORY TRANSDUCTION SYSTEM"/>
    <property type="match status" value="1"/>
</dbReference>
<accession>A0ABY6N0A4</accession>
<keyword evidence="5" id="KW-0548">Nucleotidyltransferase</keyword>
<evidence type="ECO:0000259" key="4">
    <source>
        <dbReference type="PROSITE" id="PS50887"/>
    </source>
</evidence>
<evidence type="ECO:0000256" key="2">
    <source>
        <dbReference type="ARBA" id="ARBA00034247"/>
    </source>
</evidence>
<dbReference type="SUPFAM" id="SSF55073">
    <property type="entry name" value="Nucleotide cyclase"/>
    <property type="match status" value="1"/>
</dbReference>
<dbReference type="PANTHER" id="PTHR45138:SF9">
    <property type="entry name" value="DIGUANYLATE CYCLASE DGCM-RELATED"/>
    <property type="match status" value="1"/>
</dbReference>
<feature type="domain" description="GGDEF" evidence="4">
    <location>
        <begin position="196"/>
        <end position="326"/>
    </location>
</feature>
<dbReference type="InterPro" id="IPR000160">
    <property type="entry name" value="GGDEF_dom"/>
</dbReference>
<dbReference type="InterPro" id="IPR043128">
    <property type="entry name" value="Rev_trsase/Diguanyl_cyclase"/>
</dbReference>
<dbReference type="InterPro" id="IPR050469">
    <property type="entry name" value="Diguanylate_Cyclase"/>
</dbReference>
<dbReference type="Pfam" id="PF00990">
    <property type="entry name" value="GGDEF"/>
    <property type="match status" value="1"/>
</dbReference>
<keyword evidence="3" id="KW-0472">Membrane</keyword>
<evidence type="ECO:0000313" key="6">
    <source>
        <dbReference type="Proteomes" id="UP001163739"/>
    </source>
</evidence>
<dbReference type="GO" id="GO:0052621">
    <property type="term" value="F:diguanylate cyclase activity"/>
    <property type="evidence" value="ECO:0007669"/>
    <property type="project" value="UniProtKB-EC"/>
</dbReference>
<feature type="transmembrane region" description="Helical" evidence="3">
    <location>
        <begin position="137"/>
        <end position="154"/>
    </location>
</feature>
<keyword evidence="5" id="KW-0808">Transferase</keyword>
<protein>
    <recommendedName>
        <fullName evidence="1">diguanylate cyclase</fullName>
        <ecNumber evidence="1">2.7.7.65</ecNumber>
    </recommendedName>
</protein>
<feature type="transmembrane region" description="Helical" evidence="3">
    <location>
        <begin position="69"/>
        <end position="84"/>
    </location>
</feature>
<name>A0ABY6N0A4_9ALTE</name>
<sequence length="327" mass="37027">MTDSQLKNMTRTTSYGLTAFFMFFLAIQNYRYGFYELVYTATFLIPLLGFGIAYTYAQRFFEIKDHAHPILLAVMVVLIASNINETSSNATLWLYPIGLLSYLVLPFRMSNVFNAGVLISLTFFIMIQQGLFNSLSFFTSYLLISSVASIFAYLHHHKNRKLIELSLHDPLTGAYNMKHLDDTLTKEISRSHVTGNTLSLIALKVDYFDQFTDVHGNNAAKDLTIELSEMLGGMIRAGDSHYYDDNSLFYMLLPNTPQEGMLIMTERVRRTVEETKWQTIGTMTVSVGCTTSTEKPTTAESLLKEVQCALSDAEANGHNRVNHFTQQ</sequence>
<feature type="transmembrane region" description="Helical" evidence="3">
    <location>
        <begin position="12"/>
        <end position="31"/>
    </location>
</feature>
<comment type="catalytic activity">
    <reaction evidence="2">
        <text>2 GTP = 3',3'-c-di-GMP + 2 diphosphate</text>
        <dbReference type="Rhea" id="RHEA:24898"/>
        <dbReference type="ChEBI" id="CHEBI:33019"/>
        <dbReference type="ChEBI" id="CHEBI:37565"/>
        <dbReference type="ChEBI" id="CHEBI:58805"/>
        <dbReference type="EC" id="2.7.7.65"/>
    </reaction>
</comment>
<dbReference type="EMBL" id="CP100390">
    <property type="protein sequence ID" value="UZE95528.1"/>
    <property type="molecule type" value="Genomic_DNA"/>
</dbReference>
<dbReference type="SMART" id="SM00267">
    <property type="entry name" value="GGDEF"/>
    <property type="match status" value="1"/>
</dbReference>
<feature type="transmembrane region" description="Helical" evidence="3">
    <location>
        <begin position="37"/>
        <end position="57"/>
    </location>
</feature>